<dbReference type="PROSITE" id="PS00939">
    <property type="entry name" value="RIBOSOMAL_L1E"/>
    <property type="match status" value="1"/>
</dbReference>
<dbReference type="AlphaFoldDB" id="A0A0H4T3F5"/>
<comment type="similarity">
    <text evidence="1 6">Belongs to the universal ribosomal protein uL4 family.</text>
</comment>
<name>A0A0H4T3F5_9ARCH</name>
<comment type="function">
    <text evidence="6">One of the primary rRNA binding proteins, this protein initially binds near the 5'-end of the 23S rRNA. It is important during the early stages of 50S assembly. It makes multiple contacts with different domains of the 23S rRNA in the assembled 50S subunit and ribosome.</text>
</comment>
<dbReference type="GO" id="GO:1990904">
    <property type="term" value="C:ribonucleoprotein complex"/>
    <property type="evidence" value="ECO:0007669"/>
    <property type="project" value="UniProtKB-KW"/>
</dbReference>
<dbReference type="PANTHER" id="PTHR19431">
    <property type="entry name" value="60S RIBOSOMAL PROTEIN L4"/>
    <property type="match status" value="1"/>
</dbReference>
<keyword evidence="5 6" id="KW-0687">Ribonucleoprotein</keyword>
<evidence type="ECO:0000256" key="1">
    <source>
        <dbReference type="ARBA" id="ARBA00010528"/>
    </source>
</evidence>
<organism evidence="8">
    <name type="scientific">uncultured thaumarchaeote Rifle_16ft_4_minimus_11813</name>
    <dbReference type="NCBI Taxonomy" id="1665208"/>
    <lineage>
        <taxon>Archaea</taxon>
        <taxon>Nitrososphaerota</taxon>
        <taxon>environmental samples</taxon>
    </lineage>
</organism>
<dbReference type="NCBIfam" id="TIGR03672">
    <property type="entry name" value="rpl4p_arch"/>
    <property type="match status" value="1"/>
</dbReference>
<sequence length="269" mass="28562">MKTNLQALDGSAKGEIELPKIFAAPYRPDLIQRVYVAVATHSLQRQGRNPEAGERTSAESWGVGRGAARVARVRGKGGQRSSQAAGVASVVGGRVPHPPKAETTVRKEVNQKERRLAIASAIAATAQKEIVSLRGHKVDGVNTLPIVVVDDVEKLSRTKDLLNLLAALNLTADLERASGVRKARSGKAQMRGRGVRSGRGPLIVVSNDQGIGKAVSNLPGVEYVLARDLTITHLAPGSHAGRLVIWSKSALEALPKPLLERTIPGIHPS</sequence>
<accession>A0A0H4T3F5</accession>
<comment type="subunit">
    <text evidence="6">Part of the 50S ribosomal subunit.</text>
</comment>
<dbReference type="EMBL" id="KT006941">
    <property type="protein sequence ID" value="AKQ00882.1"/>
    <property type="molecule type" value="Genomic_DNA"/>
</dbReference>
<evidence type="ECO:0000313" key="8">
    <source>
        <dbReference type="EMBL" id="AKQ00882.1"/>
    </source>
</evidence>
<comment type="function">
    <text evidence="6">Forms part of the polypeptide exit tunnel.</text>
</comment>
<evidence type="ECO:0000256" key="7">
    <source>
        <dbReference type="SAM" id="MobiDB-lite"/>
    </source>
</evidence>
<protein>
    <recommendedName>
        <fullName evidence="6">Large ribosomal subunit protein uL4</fullName>
    </recommendedName>
</protein>
<dbReference type="HAMAP" id="MF_01328_A">
    <property type="entry name" value="Ribosomal_uL4_A"/>
    <property type="match status" value="1"/>
</dbReference>
<gene>
    <name evidence="8" type="primary">rpl4p</name>
    <name evidence="6" type="synonym">rpl4</name>
</gene>
<evidence type="ECO:0000256" key="2">
    <source>
        <dbReference type="ARBA" id="ARBA00022730"/>
    </source>
</evidence>
<dbReference type="SUPFAM" id="SSF52166">
    <property type="entry name" value="Ribosomal protein L4"/>
    <property type="match status" value="1"/>
</dbReference>
<reference evidence="8" key="1">
    <citation type="journal article" date="2015" name="ISME J.">
        <title>Aquifer environment selects for microbial species cohorts in sediment and groundwater.</title>
        <authorList>
            <person name="Hug L.A."/>
            <person name="Thomas B.C."/>
            <person name="Brown C.T."/>
            <person name="Frischkorn K.R."/>
            <person name="Williams K.H."/>
            <person name="Tringe S.G."/>
            <person name="Banfield J.F."/>
        </authorList>
    </citation>
    <scope>NUCLEOTIDE SEQUENCE</scope>
</reference>
<feature type="region of interest" description="Disordered" evidence="7">
    <location>
        <begin position="43"/>
        <end position="63"/>
    </location>
</feature>
<dbReference type="InterPro" id="IPR045240">
    <property type="entry name" value="Ribosomal_uL4_euk/arch"/>
</dbReference>
<dbReference type="GO" id="GO:0005840">
    <property type="term" value="C:ribosome"/>
    <property type="evidence" value="ECO:0007669"/>
    <property type="project" value="UniProtKB-KW"/>
</dbReference>
<dbReference type="GO" id="GO:0019843">
    <property type="term" value="F:rRNA binding"/>
    <property type="evidence" value="ECO:0007669"/>
    <property type="project" value="UniProtKB-UniRule"/>
</dbReference>
<dbReference type="Pfam" id="PF00573">
    <property type="entry name" value="Ribosomal_L4"/>
    <property type="match status" value="1"/>
</dbReference>
<dbReference type="Gene3D" id="3.40.1370.10">
    <property type="match status" value="1"/>
</dbReference>
<keyword evidence="2 6" id="KW-0699">rRNA-binding</keyword>
<proteinExistence type="inferred from homology"/>
<dbReference type="InterPro" id="IPR013000">
    <property type="entry name" value="Ribosomal_uL4_euk/arc_CS"/>
</dbReference>
<keyword evidence="4 6" id="KW-0689">Ribosomal protein</keyword>
<dbReference type="InterPro" id="IPR019970">
    <property type="entry name" value="Ribosomall_uL4-arc"/>
</dbReference>
<dbReference type="GO" id="GO:0006412">
    <property type="term" value="P:translation"/>
    <property type="evidence" value="ECO:0007669"/>
    <property type="project" value="UniProtKB-UniRule"/>
</dbReference>
<evidence type="ECO:0000256" key="5">
    <source>
        <dbReference type="ARBA" id="ARBA00023274"/>
    </source>
</evidence>
<evidence type="ECO:0000256" key="3">
    <source>
        <dbReference type="ARBA" id="ARBA00022884"/>
    </source>
</evidence>
<evidence type="ECO:0000256" key="4">
    <source>
        <dbReference type="ARBA" id="ARBA00022980"/>
    </source>
</evidence>
<dbReference type="InterPro" id="IPR002136">
    <property type="entry name" value="Ribosomal_uL4"/>
</dbReference>
<dbReference type="GO" id="GO:0003735">
    <property type="term" value="F:structural constituent of ribosome"/>
    <property type="evidence" value="ECO:0007669"/>
    <property type="project" value="InterPro"/>
</dbReference>
<evidence type="ECO:0000256" key="6">
    <source>
        <dbReference type="HAMAP-Rule" id="MF_01328"/>
    </source>
</evidence>
<dbReference type="InterPro" id="IPR023574">
    <property type="entry name" value="Ribosomal_uL4_dom_sf"/>
</dbReference>
<keyword evidence="3 6" id="KW-0694">RNA-binding</keyword>